<keyword evidence="6 15" id="KW-0963">Cytoplasm</keyword>
<evidence type="ECO:0000256" key="11">
    <source>
        <dbReference type="ARBA" id="ARBA00031908"/>
    </source>
</evidence>
<dbReference type="SUPFAM" id="SSF55326">
    <property type="entry name" value="PurM N-terminal domain-like"/>
    <property type="match status" value="1"/>
</dbReference>
<dbReference type="Pfam" id="PF02769">
    <property type="entry name" value="AIRS_C"/>
    <property type="match status" value="1"/>
</dbReference>
<keyword evidence="9 15" id="KW-0658">Purine biosynthesis</keyword>
<keyword evidence="10 15" id="KW-0067">ATP-binding</keyword>
<evidence type="ECO:0000256" key="12">
    <source>
        <dbReference type="ARBA" id="ARBA00032931"/>
    </source>
</evidence>
<dbReference type="FunFam" id="3.90.650.10:FF:000011">
    <property type="entry name" value="Phosphoribosylformylglycinamidine cyclo-ligase"/>
    <property type="match status" value="1"/>
</dbReference>
<dbReference type="NCBIfam" id="TIGR00878">
    <property type="entry name" value="purM"/>
    <property type="match status" value="1"/>
</dbReference>
<dbReference type="InterPro" id="IPR010918">
    <property type="entry name" value="PurM-like_C_dom"/>
</dbReference>
<evidence type="ECO:0000256" key="3">
    <source>
        <dbReference type="ARBA" id="ARBA00010280"/>
    </source>
</evidence>
<evidence type="ECO:0000313" key="18">
    <source>
        <dbReference type="EMBL" id="MBA2883076.1"/>
    </source>
</evidence>
<dbReference type="GO" id="GO:0006189">
    <property type="term" value="P:'de novo' IMP biosynthetic process"/>
    <property type="evidence" value="ECO:0007669"/>
    <property type="project" value="UniProtKB-UniRule"/>
</dbReference>
<keyword evidence="19" id="KW-1185">Reference proteome</keyword>
<organism evidence="18 19">
    <name type="scientific">Desulfosalsimonas propionicica</name>
    <dbReference type="NCBI Taxonomy" id="332175"/>
    <lineage>
        <taxon>Bacteria</taxon>
        <taxon>Pseudomonadati</taxon>
        <taxon>Thermodesulfobacteriota</taxon>
        <taxon>Desulfobacteria</taxon>
        <taxon>Desulfobacterales</taxon>
        <taxon>Desulfosalsimonadaceae</taxon>
        <taxon>Desulfosalsimonas</taxon>
    </lineage>
</organism>
<accession>A0A7W0CC74</accession>
<feature type="domain" description="PurM-like C-terminal" evidence="17">
    <location>
        <begin position="180"/>
        <end position="342"/>
    </location>
</feature>
<evidence type="ECO:0000256" key="10">
    <source>
        <dbReference type="ARBA" id="ARBA00022840"/>
    </source>
</evidence>
<reference evidence="18 19" key="1">
    <citation type="submission" date="2020-07" db="EMBL/GenBank/DDBJ databases">
        <title>Genomic Encyclopedia of Type Strains, Phase IV (KMG-IV): sequencing the most valuable type-strain genomes for metagenomic binning, comparative biology and taxonomic classification.</title>
        <authorList>
            <person name="Goeker M."/>
        </authorList>
    </citation>
    <scope>NUCLEOTIDE SEQUENCE [LARGE SCALE GENOMIC DNA]</scope>
    <source>
        <strain evidence="18 19">DSM 17721</strain>
    </source>
</reference>
<dbReference type="EMBL" id="JACDUS010000016">
    <property type="protein sequence ID" value="MBA2883076.1"/>
    <property type="molecule type" value="Genomic_DNA"/>
</dbReference>
<comment type="catalytic activity">
    <reaction evidence="14 15">
        <text>2-formamido-N(1)-(5-O-phospho-beta-D-ribosyl)acetamidine + ATP = 5-amino-1-(5-phospho-beta-D-ribosyl)imidazole + ADP + phosphate + H(+)</text>
        <dbReference type="Rhea" id="RHEA:23032"/>
        <dbReference type="ChEBI" id="CHEBI:15378"/>
        <dbReference type="ChEBI" id="CHEBI:30616"/>
        <dbReference type="ChEBI" id="CHEBI:43474"/>
        <dbReference type="ChEBI" id="CHEBI:137981"/>
        <dbReference type="ChEBI" id="CHEBI:147287"/>
        <dbReference type="ChEBI" id="CHEBI:456216"/>
        <dbReference type="EC" id="6.3.3.1"/>
    </reaction>
</comment>
<evidence type="ECO:0000256" key="15">
    <source>
        <dbReference type="HAMAP-Rule" id="MF_00741"/>
    </source>
</evidence>
<dbReference type="Pfam" id="PF00586">
    <property type="entry name" value="AIRS"/>
    <property type="match status" value="1"/>
</dbReference>
<comment type="caution">
    <text evidence="18">The sequence shown here is derived from an EMBL/GenBank/DDBJ whole genome shotgun (WGS) entry which is preliminary data.</text>
</comment>
<evidence type="ECO:0000259" key="16">
    <source>
        <dbReference type="Pfam" id="PF00586"/>
    </source>
</evidence>
<dbReference type="EC" id="6.3.3.1" evidence="4 15"/>
<evidence type="ECO:0000256" key="9">
    <source>
        <dbReference type="ARBA" id="ARBA00022755"/>
    </source>
</evidence>
<evidence type="ECO:0000256" key="8">
    <source>
        <dbReference type="ARBA" id="ARBA00022741"/>
    </source>
</evidence>
<dbReference type="GO" id="GO:0005524">
    <property type="term" value="F:ATP binding"/>
    <property type="evidence" value="ECO:0007669"/>
    <property type="project" value="UniProtKB-KW"/>
</dbReference>
<sequence length="353" mass="38054">MSSSEGSSTYAAAGVNIEKANEFVDAVKKIASQTPRTGVMGEIGGFGGLYSLKTGDYQNPVLVSSTDGVGTKLKIAFMMDKHDTVGIDLVAMCVNDVVVQGAKPLFFLDYLAMGSLDVNVGKQIVEGIAEGCRQAQCALIAGETAEMPGIYRENEYDLAGFAVGVVDNDRIIDGSEIRGGHKLVGFASSGLHSNGYSLVRKICFDTLNLKIDDYVPELGKTLGEELLTPTRIYTETLLRLLKDLPIHALAHITGGGIAENLLRVIPSACSLVLYKDSWEVPPVFKFLQDAGRVDDAEMLQTFNNGLGMVAVVPAKAAQEVVDRLAAMNEKAWIVGEVVQRRKSDKERFRWASA</sequence>
<comment type="pathway">
    <text evidence="2 15">Purine metabolism; IMP biosynthesis via de novo pathway; 5-amino-1-(5-phospho-D-ribosyl)imidazole from N(2)-formyl-N(1)-(5-phospho-D-ribosyl)glycinamide: step 2/2.</text>
</comment>
<dbReference type="Gene3D" id="3.30.1330.10">
    <property type="entry name" value="PurM-like, N-terminal domain"/>
    <property type="match status" value="1"/>
</dbReference>
<gene>
    <name evidence="15" type="primary">purM</name>
    <name evidence="18" type="ORF">HNR65_003433</name>
</gene>
<dbReference type="InterPro" id="IPR036676">
    <property type="entry name" value="PurM-like_C_sf"/>
</dbReference>
<dbReference type="CDD" id="cd02196">
    <property type="entry name" value="PurM"/>
    <property type="match status" value="1"/>
</dbReference>
<keyword evidence="7 15" id="KW-0436">Ligase</keyword>
<dbReference type="UniPathway" id="UPA00074">
    <property type="reaction ID" value="UER00129"/>
</dbReference>
<evidence type="ECO:0000256" key="13">
    <source>
        <dbReference type="ARBA" id="ARBA00033093"/>
    </source>
</evidence>
<dbReference type="HAMAP" id="MF_00741">
    <property type="entry name" value="AIRS"/>
    <property type="match status" value="1"/>
</dbReference>
<dbReference type="GO" id="GO:0004637">
    <property type="term" value="F:phosphoribosylamine-glycine ligase activity"/>
    <property type="evidence" value="ECO:0007669"/>
    <property type="project" value="TreeGrafter"/>
</dbReference>
<dbReference type="GO" id="GO:0046084">
    <property type="term" value="P:adenine biosynthetic process"/>
    <property type="evidence" value="ECO:0007669"/>
    <property type="project" value="TreeGrafter"/>
</dbReference>
<evidence type="ECO:0000256" key="5">
    <source>
        <dbReference type="ARBA" id="ARBA00020367"/>
    </source>
</evidence>
<dbReference type="PANTHER" id="PTHR10520">
    <property type="entry name" value="TRIFUNCTIONAL PURINE BIOSYNTHETIC PROTEIN ADENOSINE-3-RELATED"/>
    <property type="match status" value="1"/>
</dbReference>
<protein>
    <recommendedName>
        <fullName evidence="5 15">Phosphoribosylformylglycinamidine cyclo-ligase</fullName>
        <ecNumber evidence="4 15">6.3.3.1</ecNumber>
    </recommendedName>
    <alternativeName>
        <fullName evidence="12 15">AIR synthase</fullName>
    </alternativeName>
    <alternativeName>
        <fullName evidence="13 15">AIRS</fullName>
    </alternativeName>
    <alternativeName>
        <fullName evidence="11 15">Phosphoribosyl-aminoimidazole synthetase</fullName>
    </alternativeName>
</protein>
<evidence type="ECO:0000256" key="2">
    <source>
        <dbReference type="ARBA" id="ARBA00004686"/>
    </source>
</evidence>
<dbReference type="SUPFAM" id="SSF56042">
    <property type="entry name" value="PurM C-terminal domain-like"/>
    <property type="match status" value="1"/>
</dbReference>
<proteinExistence type="inferred from homology"/>
<dbReference type="Gene3D" id="3.90.650.10">
    <property type="entry name" value="PurM-like C-terminal domain"/>
    <property type="match status" value="1"/>
</dbReference>
<comment type="subcellular location">
    <subcellularLocation>
        <location evidence="1 15">Cytoplasm</location>
    </subcellularLocation>
</comment>
<dbReference type="AlphaFoldDB" id="A0A7W0CC74"/>
<dbReference type="InterPro" id="IPR036921">
    <property type="entry name" value="PurM-like_N_sf"/>
</dbReference>
<dbReference type="InterPro" id="IPR016188">
    <property type="entry name" value="PurM-like_N"/>
</dbReference>
<dbReference type="InterPro" id="IPR004733">
    <property type="entry name" value="PurM_cligase"/>
</dbReference>
<feature type="domain" description="PurM-like N-terminal" evidence="16">
    <location>
        <begin position="61"/>
        <end position="166"/>
    </location>
</feature>
<dbReference type="GO" id="GO:0005829">
    <property type="term" value="C:cytosol"/>
    <property type="evidence" value="ECO:0007669"/>
    <property type="project" value="TreeGrafter"/>
</dbReference>
<evidence type="ECO:0000313" key="19">
    <source>
        <dbReference type="Proteomes" id="UP000525298"/>
    </source>
</evidence>
<dbReference type="RefSeq" id="WP_181552690.1">
    <property type="nucleotide sequence ID" value="NZ_JACDUS010000016.1"/>
</dbReference>
<evidence type="ECO:0000256" key="14">
    <source>
        <dbReference type="ARBA" id="ARBA00049057"/>
    </source>
</evidence>
<keyword evidence="8 15" id="KW-0547">Nucleotide-binding</keyword>
<name>A0A7W0CC74_9BACT</name>
<evidence type="ECO:0000256" key="6">
    <source>
        <dbReference type="ARBA" id="ARBA00022490"/>
    </source>
</evidence>
<dbReference type="Proteomes" id="UP000525298">
    <property type="component" value="Unassembled WGS sequence"/>
</dbReference>
<dbReference type="GO" id="GO:0004641">
    <property type="term" value="F:phosphoribosylformylglycinamidine cyclo-ligase activity"/>
    <property type="evidence" value="ECO:0007669"/>
    <property type="project" value="UniProtKB-UniRule"/>
</dbReference>
<comment type="similarity">
    <text evidence="3 15">Belongs to the AIR synthase family.</text>
</comment>
<evidence type="ECO:0000256" key="7">
    <source>
        <dbReference type="ARBA" id="ARBA00022598"/>
    </source>
</evidence>
<evidence type="ECO:0000256" key="4">
    <source>
        <dbReference type="ARBA" id="ARBA00013047"/>
    </source>
</evidence>
<evidence type="ECO:0000259" key="17">
    <source>
        <dbReference type="Pfam" id="PF02769"/>
    </source>
</evidence>
<dbReference type="FunFam" id="3.30.1330.10:FF:000001">
    <property type="entry name" value="Phosphoribosylformylglycinamidine cyclo-ligase"/>
    <property type="match status" value="1"/>
</dbReference>
<evidence type="ECO:0000256" key="1">
    <source>
        <dbReference type="ARBA" id="ARBA00004496"/>
    </source>
</evidence>
<dbReference type="PANTHER" id="PTHR10520:SF12">
    <property type="entry name" value="TRIFUNCTIONAL PURINE BIOSYNTHETIC PROTEIN ADENOSINE-3"/>
    <property type="match status" value="1"/>
</dbReference>